<feature type="domain" description="dATP/dGTP diphosphohydrolase N-terminal" evidence="1">
    <location>
        <begin position="45"/>
        <end position="143"/>
    </location>
</feature>
<reference evidence="2" key="1">
    <citation type="journal article" date="2024" name="J. Gen. Virol.">
        <title>Novel phages of Pseudomonas syringae unveil numerous potential auxiliary metabolic genes.</title>
        <authorList>
            <person name="Feltin C."/>
            <person name="Garneau J.R."/>
            <person name="Morris C.E."/>
            <person name="Berard A."/>
            <person name="Torres-Barcelo C."/>
        </authorList>
    </citation>
    <scope>NUCLEOTIDE SEQUENCE</scope>
</reference>
<name>A0AAU6VZN1_9VIRU</name>
<proteinExistence type="predicted"/>
<organism evidence="2">
    <name type="scientific">Pseudomonas phage Lyrsu03</name>
    <dbReference type="NCBI Taxonomy" id="3138537"/>
    <lineage>
        <taxon>Viruses</taxon>
    </lineage>
</organism>
<protein>
    <recommendedName>
        <fullName evidence="1">dATP/dGTP diphosphohydrolase N-terminal domain-containing protein</fullName>
    </recommendedName>
</protein>
<evidence type="ECO:0000313" key="2">
    <source>
        <dbReference type="EMBL" id="XAI69832.1"/>
    </source>
</evidence>
<dbReference type="EMBL" id="PP179314">
    <property type="protein sequence ID" value="XAI69832.1"/>
    <property type="molecule type" value="Genomic_DNA"/>
</dbReference>
<evidence type="ECO:0000259" key="1">
    <source>
        <dbReference type="Pfam" id="PF18909"/>
    </source>
</evidence>
<accession>A0AAU6VZN1</accession>
<dbReference type="Pfam" id="PF18909">
    <property type="entry name" value="dGTP_diPhyd_N"/>
    <property type="match status" value="1"/>
</dbReference>
<dbReference type="InterPro" id="IPR044038">
    <property type="entry name" value="dATP/dGTP_diPOhydrolase_N"/>
</dbReference>
<sequence length="186" mass="21034">MTTTPVGNIFVSAEESRKGLHEFLQRYEEGTMPFGTPQSELKPSNPKDMVGCLKTPFSVLPTPVMAEVALGMFEGALKYGRHNYRAVGVRASIYYDATMRHLTSWWEGEDLDPESQLSHITKAISSLTVLRDSMIRENWEDDRPPATPDLYVELNKRAAALVEQYKDRDPKHYTNLNIGESPSVKQ</sequence>
<gene>
    <name evidence="2" type="ORF">Lyrsu03_00034</name>
</gene>